<organism evidence="2 3">
    <name type="scientific">Azospirillum oleiclasticum</name>
    <dbReference type="NCBI Taxonomy" id="2735135"/>
    <lineage>
        <taxon>Bacteria</taxon>
        <taxon>Pseudomonadati</taxon>
        <taxon>Pseudomonadota</taxon>
        <taxon>Alphaproteobacteria</taxon>
        <taxon>Rhodospirillales</taxon>
        <taxon>Azospirillaceae</taxon>
        <taxon>Azospirillum</taxon>
    </lineage>
</organism>
<name>A0ABX2T706_9PROT</name>
<reference evidence="2 3" key="1">
    <citation type="submission" date="2020-05" db="EMBL/GenBank/DDBJ databases">
        <title>Azospirillum oleiclasticum sp. nov, a nitrogen-fixing and heavy crude oil-emulsifying bacterium isolated from the crude oil of Yumen Oilfield.</title>
        <authorList>
            <person name="Wu D."/>
            <person name="Cai M."/>
            <person name="Zhang X."/>
        </authorList>
    </citation>
    <scope>NUCLEOTIDE SEQUENCE [LARGE SCALE GENOMIC DNA]</scope>
    <source>
        <strain evidence="2 3">ROY-1-1-2</strain>
    </source>
</reference>
<feature type="domain" description="DUF58" evidence="1">
    <location>
        <begin position="63"/>
        <end position="266"/>
    </location>
</feature>
<gene>
    <name evidence="2" type="ORF">HND93_04685</name>
</gene>
<dbReference type="Proteomes" id="UP000584642">
    <property type="component" value="Unassembled WGS sequence"/>
</dbReference>
<evidence type="ECO:0000259" key="1">
    <source>
        <dbReference type="Pfam" id="PF01882"/>
    </source>
</evidence>
<dbReference type="RefSeq" id="WP_180280686.1">
    <property type="nucleotide sequence ID" value="NZ_JABFDB010000001.1"/>
</dbReference>
<dbReference type="PANTHER" id="PTHR33608">
    <property type="entry name" value="BLL2464 PROTEIN"/>
    <property type="match status" value="1"/>
</dbReference>
<keyword evidence="3" id="KW-1185">Reference proteome</keyword>
<dbReference type="PANTHER" id="PTHR33608:SF6">
    <property type="entry name" value="BLL2464 PROTEIN"/>
    <property type="match status" value="1"/>
</dbReference>
<sequence>MAGPSTRGGSTLGRDALNAQQRAETLASRLPPLLVAAERVASTVAQGVHGRRRVGLGETFWQFRRYQPGDSPSMIDWRQSAKTQPVYVRENEWEAAQSVWVWRDRSASMDYRSATTLPTKRERADLLLLALTVLLIRGGERVALLNAGVRPDHGKNALNRIATLMTDPRGTPVGDGLPRPEPLPRHAQVVLFGDLLSPLPEIHATIAGLTGRGLRGHLLQILDPAEETLPYDGRVEFEGFEGEEELLVPRVEAVRDAYRERLRAHQDGLAALARAAGWSFATHRTDKPPQTALLGLWGALSLEAV</sequence>
<dbReference type="EMBL" id="JABFDB010000001">
    <property type="protein sequence ID" value="NYZ18998.1"/>
    <property type="molecule type" value="Genomic_DNA"/>
</dbReference>
<evidence type="ECO:0000313" key="2">
    <source>
        <dbReference type="EMBL" id="NYZ18998.1"/>
    </source>
</evidence>
<comment type="caution">
    <text evidence="2">The sequence shown here is derived from an EMBL/GenBank/DDBJ whole genome shotgun (WGS) entry which is preliminary data.</text>
</comment>
<protein>
    <submittedName>
        <fullName evidence="2">DUF58 domain-containing protein</fullName>
    </submittedName>
</protein>
<proteinExistence type="predicted"/>
<accession>A0ABX2T706</accession>
<evidence type="ECO:0000313" key="3">
    <source>
        <dbReference type="Proteomes" id="UP000584642"/>
    </source>
</evidence>
<dbReference type="Pfam" id="PF01882">
    <property type="entry name" value="DUF58"/>
    <property type="match status" value="1"/>
</dbReference>
<dbReference type="InterPro" id="IPR002881">
    <property type="entry name" value="DUF58"/>
</dbReference>